<evidence type="ECO:0000256" key="2">
    <source>
        <dbReference type="ARBA" id="ARBA00023136"/>
    </source>
</evidence>
<keyword evidence="2 3" id="KW-0472">Membrane</keyword>
<dbReference type="Proteomes" id="UP000444960">
    <property type="component" value="Unassembled WGS sequence"/>
</dbReference>
<dbReference type="PANTHER" id="PTHR37042">
    <property type="entry name" value="OUTER MEMBRANE PROTEIN RV1973"/>
    <property type="match status" value="1"/>
</dbReference>
<feature type="transmembrane region" description="Helical" evidence="3">
    <location>
        <begin position="45"/>
        <end position="67"/>
    </location>
</feature>
<evidence type="ECO:0000313" key="5">
    <source>
        <dbReference type="Proteomes" id="UP000444960"/>
    </source>
</evidence>
<gene>
    <name evidence="4" type="ORF">nbrc107696_03090</name>
</gene>
<comment type="caution">
    <text evidence="4">The sequence shown here is derived from an EMBL/GenBank/DDBJ whole genome shotgun (WGS) entry which is preliminary data.</text>
</comment>
<dbReference type="GO" id="GO:0016020">
    <property type="term" value="C:membrane"/>
    <property type="evidence" value="ECO:0007669"/>
    <property type="project" value="UniProtKB-SubCell"/>
</dbReference>
<evidence type="ECO:0000256" key="3">
    <source>
        <dbReference type="SAM" id="Phobius"/>
    </source>
</evidence>
<name>A0A7I9V3V0_9ACTN</name>
<evidence type="ECO:0000313" key="4">
    <source>
        <dbReference type="EMBL" id="GED99862.1"/>
    </source>
</evidence>
<sequence>MIIVASVSETDRSLARLRAARRAAGQARDELADVRAGSRTSTRSVMALAVITVVVAALIGVVSWRYATAPSYFSDDEFIAATTERVSLLLEADNGDTARAGRILAGATGEFHDSFAQSADAYSKYIESARTRGAGRIDGVAVARRDGSSALMLVTASVRISTADGTDDAASDFRMRVLMTPEDGVLKIAGVEVLA</sequence>
<proteinExistence type="predicted"/>
<reference evidence="5" key="1">
    <citation type="submission" date="2019-06" db="EMBL/GenBank/DDBJ databases">
        <title>Gordonia isolated from sludge of a wastewater treatment plant.</title>
        <authorList>
            <person name="Tamura T."/>
            <person name="Aoyama K."/>
            <person name="Kang Y."/>
            <person name="Saito S."/>
            <person name="Akiyama N."/>
            <person name="Yazawa K."/>
            <person name="Gonoi T."/>
            <person name="Mikami Y."/>
        </authorList>
    </citation>
    <scope>NUCLEOTIDE SEQUENCE [LARGE SCALE GENOMIC DNA]</scope>
    <source>
        <strain evidence="5">NBRC 107696</strain>
    </source>
</reference>
<evidence type="ECO:0000256" key="1">
    <source>
        <dbReference type="ARBA" id="ARBA00004370"/>
    </source>
</evidence>
<keyword evidence="5" id="KW-1185">Reference proteome</keyword>
<dbReference type="EMBL" id="BJOV01000001">
    <property type="protein sequence ID" value="GED99862.1"/>
    <property type="molecule type" value="Genomic_DNA"/>
</dbReference>
<comment type="subcellular location">
    <subcellularLocation>
        <location evidence="1">Membrane</location>
    </subcellularLocation>
</comment>
<dbReference type="PANTHER" id="PTHR37042:SF4">
    <property type="entry name" value="OUTER MEMBRANE PROTEIN RV1973"/>
    <property type="match status" value="1"/>
</dbReference>
<keyword evidence="3" id="KW-1133">Transmembrane helix</keyword>
<evidence type="ECO:0008006" key="6">
    <source>
        <dbReference type="Google" id="ProtNLM"/>
    </source>
</evidence>
<keyword evidence="3" id="KW-0812">Transmembrane</keyword>
<accession>A0A7I9V3V0</accession>
<organism evidence="4 5">
    <name type="scientific">Gordonia spumicola</name>
    <dbReference type="NCBI Taxonomy" id="589161"/>
    <lineage>
        <taxon>Bacteria</taxon>
        <taxon>Bacillati</taxon>
        <taxon>Actinomycetota</taxon>
        <taxon>Actinomycetes</taxon>
        <taxon>Mycobacteriales</taxon>
        <taxon>Gordoniaceae</taxon>
        <taxon>Gordonia</taxon>
    </lineage>
</organism>
<protein>
    <recommendedName>
        <fullName evidence="6">Mce associated membrane protein</fullName>
    </recommendedName>
</protein>
<dbReference type="AlphaFoldDB" id="A0A7I9V3V0"/>